<dbReference type="Gene3D" id="3.30.390.30">
    <property type="match status" value="1"/>
</dbReference>
<dbReference type="PANTHER" id="PTHR43557:SF2">
    <property type="entry name" value="RIESKE DOMAIN-CONTAINING PROTEIN-RELATED"/>
    <property type="match status" value="1"/>
</dbReference>
<dbReference type="Proteomes" id="UP000198373">
    <property type="component" value="Unassembled WGS sequence"/>
</dbReference>
<evidence type="ECO:0000256" key="2">
    <source>
        <dbReference type="ARBA" id="ARBA00022630"/>
    </source>
</evidence>
<dbReference type="GO" id="GO:0016651">
    <property type="term" value="F:oxidoreductase activity, acting on NAD(P)H"/>
    <property type="evidence" value="ECO:0007669"/>
    <property type="project" value="TreeGrafter"/>
</dbReference>
<dbReference type="AlphaFoldDB" id="A0A239GMJ6"/>
<keyword evidence="3" id="KW-0274">FAD</keyword>
<dbReference type="InterPro" id="IPR028202">
    <property type="entry name" value="Reductase_C"/>
</dbReference>
<dbReference type="InterPro" id="IPR016156">
    <property type="entry name" value="FAD/NAD-linked_Rdtase_dimer_sf"/>
</dbReference>
<comment type="cofactor">
    <cofactor evidence="1">
        <name>FAD</name>
        <dbReference type="ChEBI" id="CHEBI:57692"/>
    </cofactor>
</comment>
<feature type="domain" description="Reductase C-terminal" evidence="6">
    <location>
        <begin position="322"/>
        <end position="389"/>
    </location>
</feature>
<organism evidence="7 8">
    <name type="scientific">Geodermatophilus pulveris</name>
    <dbReference type="NCBI Taxonomy" id="1564159"/>
    <lineage>
        <taxon>Bacteria</taxon>
        <taxon>Bacillati</taxon>
        <taxon>Actinomycetota</taxon>
        <taxon>Actinomycetes</taxon>
        <taxon>Geodermatophilales</taxon>
        <taxon>Geodermatophilaceae</taxon>
        <taxon>Geodermatophilus</taxon>
    </lineage>
</organism>
<dbReference type="SUPFAM" id="SSF55424">
    <property type="entry name" value="FAD/NAD-linked reductases, dimerisation (C-terminal) domain"/>
    <property type="match status" value="1"/>
</dbReference>
<evidence type="ECO:0000259" key="6">
    <source>
        <dbReference type="Pfam" id="PF14759"/>
    </source>
</evidence>
<keyword evidence="2" id="KW-0285">Flavoprotein</keyword>
<feature type="domain" description="FAD/NAD(P)-binding" evidence="5">
    <location>
        <begin position="7"/>
        <end position="301"/>
    </location>
</feature>
<protein>
    <submittedName>
        <fullName evidence="7">Reductase C-terminal</fullName>
    </submittedName>
</protein>
<evidence type="ECO:0000256" key="3">
    <source>
        <dbReference type="ARBA" id="ARBA00022827"/>
    </source>
</evidence>
<dbReference type="EMBL" id="FZOO01000006">
    <property type="protein sequence ID" value="SNS69988.1"/>
    <property type="molecule type" value="Genomic_DNA"/>
</dbReference>
<evidence type="ECO:0000313" key="7">
    <source>
        <dbReference type="EMBL" id="SNS69988.1"/>
    </source>
</evidence>
<dbReference type="PANTHER" id="PTHR43557">
    <property type="entry name" value="APOPTOSIS-INDUCING FACTOR 1"/>
    <property type="match status" value="1"/>
</dbReference>
<dbReference type="Pfam" id="PF07992">
    <property type="entry name" value="Pyr_redox_2"/>
    <property type="match status" value="1"/>
</dbReference>
<dbReference type="SUPFAM" id="SSF51905">
    <property type="entry name" value="FAD/NAD(P)-binding domain"/>
    <property type="match status" value="2"/>
</dbReference>
<dbReference type="GO" id="GO:0005737">
    <property type="term" value="C:cytoplasm"/>
    <property type="evidence" value="ECO:0007669"/>
    <property type="project" value="TreeGrafter"/>
</dbReference>
<keyword evidence="8" id="KW-1185">Reference proteome</keyword>
<evidence type="ECO:0000259" key="5">
    <source>
        <dbReference type="Pfam" id="PF07992"/>
    </source>
</evidence>
<accession>A0A239GMJ6</accession>
<dbReference type="InterPro" id="IPR036188">
    <property type="entry name" value="FAD/NAD-bd_sf"/>
</dbReference>
<dbReference type="Gene3D" id="3.50.50.60">
    <property type="entry name" value="FAD/NAD(P)-binding domain"/>
    <property type="match status" value="2"/>
</dbReference>
<dbReference type="PRINTS" id="PR00368">
    <property type="entry name" value="FADPNR"/>
</dbReference>
<dbReference type="Pfam" id="PF14759">
    <property type="entry name" value="Reductase_C"/>
    <property type="match status" value="1"/>
</dbReference>
<dbReference type="InterPro" id="IPR050446">
    <property type="entry name" value="FAD-oxidoreductase/Apoptosis"/>
</dbReference>
<dbReference type="InterPro" id="IPR023753">
    <property type="entry name" value="FAD/NAD-binding_dom"/>
</dbReference>
<proteinExistence type="predicted"/>
<reference evidence="8" key="1">
    <citation type="submission" date="2017-06" db="EMBL/GenBank/DDBJ databases">
        <authorList>
            <person name="Varghese N."/>
            <person name="Submissions S."/>
        </authorList>
    </citation>
    <scope>NUCLEOTIDE SEQUENCE [LARGE SCALE GENOMIC DNA]</scope>
    <source>
        <strain evidence="8">DSM 46839</strain>
    </source>
</reference>
<dbReference type="PRINTS" id="PR00411">
    <property type="entry name" value="PNDRDTASEI"/>
</dbReference>
<evidence type="ECO:0000313" key="8">
    <source>
        <dbReference type="Proteomes" id="UP000198373"/>
    </source>
</evidence>
<keyword evidence="4" id="KW-0560">Oxidoreductase</keyword>
<name>A0A239GMJ6_9ACTN</name>
<evidence type="ECO:0000256" key="1">
    <source>
        <dbReference type="ARBA" id="ARBA00001974"/>
    </source>
</evidence>
<sequence>MRRVSPAVAVVGASLAGLSTARALRNRSYDGRIVVVGDEVHAPYDRPPLSKEFLAGAASRDDITLTTPDDADLGIEWRLGTRAVGLDRSGRAVLLADGGEVRADGVVLATGARARRLPGSGGLGGVHVLRSLDDAIALRQDLAVAGRLVVIGAGFIGAEVAATARGLGLDVTVVEAQPIPLAGPLGADMGAVCAGLHADHGTRLLVGTGVAGLVGTDSVEAVELTDGTRLAADVVVVGIGAVPNTEWLADSGVTLGGGVLTDARGATDVPGVVAVGDCAATWSESAGRHVRAEHWTNALEQPATAAATLLGARGPGPAPAPYFWSDQYGARIQFAGSRRDGDVVRVVEGSCADRSFLALYERDGLPVAILGMNQPRLFTRWRRQLRSAVPAAS</sequence>
<evidence type="ECO:0000256" key="4">
    <source>
        <dbReference type="ARBA" id="ARBA00023002"/>
    </source>
</evidence>
<gene>
    <name evidence="7" type="ORF">SAMN06893096_106265</name>
</gene>